<dbReference type="GO" id="GO:0016413">
    <property type="term" value="F:O-acetyltransferase activity"/>
    <property type="evidence" value="ECO:0000318"/>
    <property type="project" value="GO_Central"/>
</dbReference>
<feature type="signal peptide" evidence="7">
    <location>
        <begin position="1"/>
        <end position="32"/>
    </location>
</feature>
<evidence type="ECO:0000256" key="1">
    <source>
        <dbReference type="ARBA" id="ARBA00004167"/>
    </source>
</evidence>
<dbReference type="PANTHER" id="PTHR32285">
    <property type="entry name" value="PROTEIN TRICHOME BIREFRINGENCE-LIKE 9-RELATED"/>
    <property type="match status" value="1"/>
</dbReference>
<dbReference type="Proteomes" id="UP000004994">
    <property type="component" value="Chromosome 1"/>
</dbReference>
<keyword evidence="4" id="KW-0735">Signal-anchor</keyword>
<name>A0A3Q7EGX8_SOLLC</name>
<evidence type="ECO:0000256" key="3">
    <source>
        <dbReference type="ARBA" id="ARBA00022692"/>
    </source>
</evidence>
<dbReference type="PaxDb" id="4081-Solyc01g068420.2.1"/>
<dbReference type="InterPro" id="IPR025846">
    <property type="entry name" value="TBL_N"/>
</dbReference>
<reference evidence="10" key="1">
    <citation type="journal article" date="2012" name="Nature">
        <title>The tomato genome sequence provides insights into fleshy fruit evolution.</title>
        <authorList>
            <consortium name="Tomato Genome Consortium"/>
        </authorList>
    </citation>
    <scope>NUCLEOTIDE SEQUENCE [LARGE SCALE GENOMIC DNA]</scope>
    <source>
        <strain evidence="10">cv. Heinz 1706</strain>
    </source>
</reference>
<reference evidence="10" key="2">
    <citation type="submission" date="2019-01" db="UniProtKB">
        <authorList>
            <consortium name="EnsemblPlants"/>
        </authorList>
    </citation>
    <scope>IDENTIFICATION</scope>
    <source>
        <strain evidence="10">cv. Heinz 1706</strain>
    </source>
</reference>
<feature type="domain" description="Trichome birefringence-like C-terminal" evidence="8">
    <location>
        <begin position="640"/>
        <end position="860"/>
    </location>
</feature>
<proteinExistence type="inferred from homology"/>
<dbReference type="STRING" id="4081.A0A3Q7EGX8"/>
<sequence length="866" mass="99742">MAKVVERFGHCLNITPIFVVMLVSFCLLEANAHEVVTNISRKSCDLFEGSWIFDNSYPLYNSTTCPFIRKEFDCIKYGKPNLDYLKYRWQPKGCVLSRFDGKKFMKRYKGKKIMYIGDSLSLNNFESLLCLLHAALPKSKFKQQINKDFVSVTFKDYGVEVMLFHSNYLVDIEVVPNVGRVLKLNSIKNGEIWKQADVLIFNTWLWYLRADSKQQWDFVENNGTIFKDMNRIEAFRIGLNTWAKWVERDIDTKKTKVFYQGASATHYHGSEWGKPEVKNCFNETRPVRGSTYPSGLPIPVNIVKQVLQNMSKPIVNLLDITKLTQLRKDGHPSIYNVLIGSSEANGCDLFEGNWIIDNSYPMYDSKACPFIRSEFDCIKFGRTNLDYLKYRWQPSNGCVLPRFDGKGFLEKFRGKKIMYIGDSLSLNIYESLLCLLHAAVPQAKYNQVILRENVTVTFLDYGVEIVLFHSNLLVDIEVEKIGRVLKLDSIKDGQIWKNFDLLIFNTWLWYTRRPPGQQWDYVEFNGKILKDMDRVEAFRAGLKTWANWVETDVDTTKTKVFFQGASPAHYHGSEWGEPTVNNCLNETTPVKGSTYPSGLPIPVNIVKQELQNMSKQIVNLLDITKLSQLRKDGHPIPEMNYKIKLTNQSITVIFEDYKVLVTLFNSLFLVDVEVEPNIGRVLKLNSIKNGEIWKQADVLIFNTWLWWTRGKPKQPWDYIENGGKLVKDMNRIAAFKRGLNTWVKWVETQVDPTKTKVFYQGEAASHHHGEDWGDPGVKGCSNETRPVMGSIYPGGLPLAAQIVKKLLRKKESIIFLLDITILSHLRKDGHPANHNGYKGIDCTHFCLSGVPDTWNQLFYASLLSMY</sequence>
<feature type="domain" description="Trichome birefringence-like N-terminal" evidence="9">
    <location>
        <begin position="346"/>
        <end position="396"/>
    </location>
</feature>
<dbReference type="GO" id="GO:0005794">
    <property type="term" value="C:Golgi apparatus"/>
    <property type="evidence" value="ECO:0000318"/>
    <property type="project" value="GO_Central"/>
</dbReference>
<dbReference type="PANTHER" id="PTHR32285:SF36">
    <property type="entry name" value="PROTEIN TRICHOME BIREFRINGENCE-LIKE 38"/>
    <property type="match status" value="1"/>
</dbReference>
<feature type="domain" description="Trichome birefringence-like N-terminal" evidence="9">
    <location>
        <begin position="42"/>
        <end position="94"/>
    </location>
</feature>
<evidence type="ECO:0000259" key="9">
    <source>
        <dbReference type="Pfam" id="PF14416"/>
    </source>
</evidence>
<keyword evidence="7" id="KW-0732">Signal</keyword>
<feature type="domain" description="Trichome birefringence-like C-terminal" evidence="8">
    <location>
        <begin position="96"/>
        <end position="336"/>
    </location>
</feature>
<dbReference type="InParanoid" id="A0A3Q7EGX8"/>
<organism evidence="10">
    <name type="scientific">Solanum lycopersicum</name>
    <name type="common">Tomato</name>
    <name type="synonym">Lycopersicon esculentum</name>
    <dbReference type="NCBI Taxonomy" id="4081"/>
    <lineage>
        <taxon>Eukaryota</taxon>
        <taxon>Viridiplantae</taxon>
        <taxon>Streptophyta</taxon>
        <taxon>Embryophyta</taxon>
        <taxon>Tracheophyta</taxon>
        <taxon>Spermatophyta</taxon>
        <taxon>Magnoliopsida</taxon>
        <taxon>eudicotyledons</taxon>
        <taxon>Gunneridae</taxon>
        <taxon>Pentapetalae</taxon>
        <taxon>asterids</taxon>
        <taxon>lamiids</taxon>
        <taxon>Solanales</taxon>
        <taxon>Solanaceae</taxon>
        <taxon>Solanoideae</taxon>
        <taxon>Solaneae</taxon>
        <taxon>Solanum</taxon>
        <taxon>Solanum subgen. Lycopersicon</taxon>
    </lineage>
</organism>
<dbReference type="InterPro" id="IPR026057">
    <property type="entry name" value="TBL_C"/>
</dbReference>
<dbReference type="Pfam" id="PF14416">
    <property type="entry name" value="PMR5N"/>
    <property type="match status" value="2"/>
</dbReference>
<evidence type="ECO:0000256" key="5">
    <source>
        <dbReference type="ARBA" id="ARBA00022989"/>
    </source>
</evidence>
<keyword evidence="5" id="KW-1133">Transmembrane helix</keyword>
<evidence type="ECO:0000313" key="10">
    <source>
        <dbReference type="EnsemblPlants" id="Solyc01g068420.3.1"/>
    </source>
</evidence>
<accession>A0A3Q7EGX8</accession>
<evidence type="ECO:0000259" key="8">
    <source>
        <dbReference type="Pfam" id="PF13839"/>
    </source>
</evidence>
<protein>
    <recommendedName>
        <fullName evidence="12">Trichome birefringence-like N-terminal domain-containing protein</fullName>
    </recommendedName>
</protein>
<evidence type="ECO:0000313" key="11">
    <source>
        <dbReference type="Proteomes" id="UP000004994"/>
    </source>
</evidence>
<comment type="similarity">
    <text evidence="2">Belongs to the PC-esterase family. TBL subfamily.</text>
</comment>
<feature type="domain" description="Trichome birefringence-like C-terminal" evidence="8">
    <location>
        <begin position="400"/>
        <end position="637"/>
    </location>
</feature>
<dbReference type="Pfam" id="PF13839">
    <property type="entry name" value="PC-Esterase"/>
    <property type="match status" value="3"/>
</dbReference>
<dbReference type="GO" id="GO:0016020">
    <property type="term" value="C:membrane"/>
    <property type="evidence" value="ECO:0007669"/>
    <property type="project" value="UniProtKB-SubCell"/>
</dbReference>
<evidence type="ECO:0000256" key="7">
    <source>
        <dbReference type="SAM" id="SignalP"/>
    </source>
</evidence>
<dbReference type="AlphaFoldDB" id="A0A3Q7EGX8"/>
<keyword evidence="3" id="KW-0812">Transmembrane</keyword>
<dbReference type="OMA" id="TWNDTNA"/>
<keyword evidence="11" id="KW-1185">Reference proteome</keyword>
<evidence type="ECO:0000256" key="4">
    <source>
        <dbReference type="ARBA" id="ARBA00022968"/>
    </source>
</evidence>
<dbReference type="Gramene" id="Solyc01g068420.3.1">
    <property type="protein sequence ID" value="Solyc01g068420.3.1"/>
    <property type="gene ID" value="Solyc01g068420.3"/>
</dbReference>
<feature type="chain" id="PRO_5018581717" description="Trichome birefringence-like N-terminal domain-containing protein" evidence="7">
    <location>
        <begin position="33"/>
        <end position="866"/>
    </location>
</feature>
<dbReference type="InterPro" id="IPR029962">
    <property type="entry name" value="TBL"/>
</dbReference>
<comment type="subcellular location">
    <subcellularLocation>
        <location evidence="1">Membrane</location>
        <topology evidence="1">Single-pass membrane protein</topology>
    </subcellularLocation>
</comment>
<evidence type="ECO:0000256" key="2">
    <source>
        <dbReference type="ARBA" id="ARBA00007727"/>
    </source>
</evidence>
<dbReference type="EnsemblPlants" id="Solyc01g068420.3.1">
    <property type="protein sequence ID" value="Solyc01g068420.3.1"/>
    <property type="gene ID" value="Solyc01g068420.3"/>
</dbReference>
<evidence type="ECO:0000256" key="6">
    <source>
        <dbReference type="ARBA" id="ARBA00023136"/>
    </source>
</evidence>
<keyword evidence="6" id="KW-0472">Membrane</keyword>
<evidence type="ECO:0008006" key="12">
    <source>
        <dbReference type="Google" id="ProtNLM"/>
    </source>
</evidence>